<evidence type="ECO:0000313" key="10">
    <source>
        <dbReference type="EMBL" id="MDQ0323543.1"/>
    </source>
</evidence>
<dbReference type="InterPro" id="IPR000700">
    <property type="entry name" value="PAS-assoc_C"/>
</dbReference>
<protein>
    <recommendedName>
        <fullName evidence="2">histidine kinase</fullName>
        <ecNumber evidence="2">2.7.13.3</ecNumber>
    </recommendedName>
</protein>
<dbReference type="Gene3D" id="3.30.450.20">
    <property type="entry name" value="PAS domain"/>
    <property type="match status" value="1"/>
</dbReference>
<sequence length="222" mass="24903">MHTSPLRADDGTVDYIFASQVDVTERRRIEALEATERRLLKEVDHRAKNVMAIVESIVRLSNAQDPERYAAAIQMRVQALARVHTMLAESGWTAVNIEDVVRQQVIPFAEERLSLEGPSIMLPPPLVQPLALVLHELVVNATRHGSLLFSEGQIAVKWMALPENHGFELRWDEAGPRRELGEWKPGFGSMLIAAMVETQLKGTVHKTWAESGLKLRIAVPLH</sequence>
<dbReference type="PANTHER" id="PTHR41523:SF8">
    <property type="entry name" value="ETHYLENE RESPONSE SENSOR PROTEIN"/>
    <property type="match status" value="1"/>
</dbReference>
<evidence type="ECO:0000259" key="9">
    <source>
        <dbReference type="PROSITE" id="PS50113"/>
    </source>
</evidence>
<dbReference type="PROSITE" id="PS50113">
    <property type="entry name" value="PAC"/>
    <property type="match status" value="1"/>
</dbReference>
<evidence type="ECO:0000256" key="4">
    <source>
        <dbReference type="ARBA" id="ARBA00022679"/>
    </source>
</evidence>
<accession>A0ABU0C039</accession>
<keyword evidence="4" id="KW-0808">Transferase</keyword>
<keyword evidence="8" id="KW-0067">ATP-binding</keyword>
<dbReference type="GO" id="GO:0016301">
    <property type="term" value="F:kinase activity"/>
    <property type="evidence" value="ECO:0007669"/>
    <property type="project" value="UniProtKB-KW"/>
</dbReference>
<evidence type="ECO:0000256" key="7">
    <source>
        <dbReference type="ARBA" id="ARBA00022777"/>
    </source>
</evidence>
<feature type="domain" description="PAC" evidence="9">
    <location>
        <begin position="1"/>
        <end position="35"/>
    </location>
</feature>
<evidence type="ECO:0000256" key="8">
    <source>
        <dbReference type="ARBA" id="ARBA00022840"/>
    </source>
</evidence>
<evidence type="ECO:0000256" key="6">
    <source>
        <dbReference type="ARBA" id="ARBA00022741"/>
    </source>
</evidence>
<evidence type="ECO:0000256" key="5">
    <source>
        <dbReference type="ARBA" id="ARBA00022737"/>
    </source>
</evidence>
<comment type="caution">
    <text evidence="10">The sequence shown here is derived from an EMBL/GenBank/DDBJ whole genome shotgun (WGS) entry which is preliminary data.</text>
</comment>
<dbReference type="Proteomes" id="UP001230207">
    <property type="component" value="Unassembled WGS sequence"/>
</dbReference>
<evidence type="ECO:0000256" key="1">
    <source>
        <dbReference type="ARBA" id="ARBA00000085"/>
    </source>
</evidence>
<evidence type="ECO:0000256" key="2">
    <source>
        <dbReference type="ARBA" id="ARBA00012438"/>
    </source>
</evidence>
<dbReference type="EMBL" id="JAUSVF010000003">
    <property type="protein sequence ID" value="MDQ0323543.1"/>
    <property type="molecule type" value="Genomic_DNA"/>
</dbReference>
<keyword evidence="6" id="KW-0547">Nucleotide-binding</keyword>
<evidence type="ECO:0000256" key="3">
    <source>
        <dbReference type="ARBA" id="ARBA00022553"/>
    </source>
</evidence>
<dbReference type="SMART" id="SM00911">
    <property type="entry name" value="HWE_HK"/>
    <property type="match status" value="1"/>
</dbReference>
<name>A0ABU0C039_9HYPH</name>
<keyword evidence="7 10" id="KW-0418">Kinase</keyword>
<dbReference type="PANTHER" id="PTHR41523">
    <property type="entry name" value="TWO-COMPONENT SYSTEM SENSOR PROTEIN"/>
    <property type="match status" value="1"/>
</dbReference>
<comment type="catalytic activity">
    <reaction evidence="1">
        <text>ATP + protein L-histidine = ADP + protein N-phospho-L-histidine.</text>
        <dbReference type="EC" id="2.7.13.3"/>
    </reaction>
</comment>
<keyword evidence="3" id="KW-0597">Phosphoprotein</keyword>
<proteinExistence type="predicted"/>
<reference evidence="10 11" key="1">
    <citation type="submission" date="2023-07" db="EMBL/GenBank/DDBJ databases">
        <title>Genomic Encyclopedia of Type Strains, Phase IV (KMG-IV): sequencing the most valuable type-strain genomes for metagenomic binning, comparative biology and taxonomic classification.</title>
        <authorList>
            <person name="Goeker M."/>
        </authorList>
    </citation>
    <scope>NUCLEOTIDE SEQUENCE [LARGE SCALE GENOMIC DNA]</scope>
    <source>
        <strain evidence="10 11">DSM 1112</strain>
    </source>
</reference>
<dbReference type="EC" id="2.7.13.3" evidence="2"/>
<keyword evidence="11" id="KW-1185">Reference proteome</keyword>
<gene>
    <name evidence="10" type="ORF">QO002_005749</name>
</gene>
<dbReference type="InterPro" id="IPR011102">
    <property type="entry name" value="Sig_transdc_His_kinase_HWE"/>
</dbReference>
<organism evidence="10 11">
    <name type="scientific">Pararhizobium capsulatum DSM 1112</name>
    <dbReference type="NCBI Taxonomy" id="1121113"/>
    <lineage>
        <taxon>Bacteria</taxon>
        <taxon>Pseudomonadati</taxon>
        <taxon>Pseudomonadota</taxon>
        <taxon>Alphaproteobacteria</taxon>
        <taxon>Hyphomicrobiales</taxon>
        <taxon>Rhizobiaceae</taxon>
        <taxon>Rhizobium/Agrobacterium group</taxon>
        <taxon>Pararhizobium</taxon>
    </lineage>
</organism>
<keyword evidence="5" id="KW-0677">Repeat</keyword>
<dbReference type="Pfam" id="PF07536">
    <property type="entry name" value="HWE_HK"/>
    <property type="match status" value="1"/>
</dbReference>
<evidence type="ECO:0000313" key="11">
    <source>
        <dbReference type="Proteomes" id="UP001230207"/>
    </source>
</evidence>